<feature type="compositionally biased region" description="Polar residues" evidence="2">
    <location>
        <begin position="10"/>
        <end position="22"/>
    </location>
</feature>
<evidence type="ECO:0000313" key="4">
    <source>
        <dbReference type="Proteomes" id="UP000541444"/>
    </source>
</evidence>
<evidence type="ECO:0000256" key="2">
    <source>
        <dbReference type="SAM" id="MobiDB-lite"/>
    </source>
</evidence>
<comment type="caution">
    <text evidence="3">The sequence shown here is derived from an EMBL/GenBank/DDBJ whole genome shotgun (WGS) entry which is preliminary data.</text>
</comment>
<dbReference type="EMBL" id="JACGCM010002086">
    <property type="protein sequence ID" value="KAF6145140.1"/>
    <property type="molecule type" value="Genomic_DNA"/>
</dbReference>
<sequence length="288" mass="32169">MRFEAENKESFQFGNKKSVISKNNEHQKGKGVEKKDGWEYPKYTAKKSASTNNVGITVFIPVDLTEEIEVMNENPPVSNIKQGDLARSVSFNKLASCSNSTRACSGLNEKAKEAKTLERQRAKEVAKKGHVKPAHNFLDAHEKFLIGVATKGVVKLFNAVNKAQHAQKGLNPSKSKDAKVIGKRRREAFLSGIGKKPRNASDTHGKGPKPSEKEDNEPAWAPLRDSYMLTSSKLKNWDKMPVRTLHECFLLCMILHSLCFDFIFSYFSGTNVDDDMGEMLRGSSDDED</sequence>
<reference evidence="3 4" key="1">
    <citation type="journal article" date="2020" name="IScience">
        <title>Genome Sequencing of the Endangered Kingdonia uniflora (Circaeasteraceae, Ranunculales) Reveals Potential Mechanisms of Evolutionary Specialization.</title>
        <authorList>
            <person name="Sun Y."/>
            <person name="Deng T."/>
            <person name="Zhang A."/>
            <person name="Moore M.J."/>
            <person name="Landis J.B."/>
            <person name="Lin N."/>
            <person name="Zhang H."/>
            <person name="Zhang X."/>
            <person name="Huang J."/>
            <person name="Zhang X."/>
            <person name="Sun H."/>
            <person name="Wang H."/>
        </authorList>
    </citation>
    <scope>NUCLEOTIDE SEQUENCE [LARGE SCALE GENOMIC DNA]</scope>
    <source>
        <strain evidence="3">TB1705</strain>
        <tissue evidence="3">Leaf</tissue>
    </source>
</reference>
<feature type="compositionally biased region" description="Basic and acidic residues" evidence="2">
    <location>
        <begin position="23"/>
        <end position="39"/>
    </location>
</feature>
<dbReference type="Proteomes" id="UP000541444">
    <property type="component" value="Unassembled WGS sequence"/>
</dbReference>
<evidence type="ECO:0000256" key="1">
    <source>
        <dbReference type="ARBA" id="ARBA00007462"/>
    </source>
</evidence>
<name>A0A7J7LRG1_9MAGN</name>
<dbReference type="OrthoDB" id="20949at2759"/>
<protein>
    <recommendedName>
        <fullName evidence="5">RRP15-like protein</fullName>
    </recommendedName>
</protein>
<evidence type="ECO:0008006" key="5">
    <source>
        <dbReference type="Google" id="ProtNLM"/>
    </source>
</evidence>
<gene>
    <name evidence="3" type="ORF">GIB67_013491</name>
</gene>
<dbReference type="Pfam" id="PF07890">
    <property type="entry name" value="Rrp15p"/>
    <property type="match status" value="1"/>
</dbReference>
<dbReference type="InterPro" id="IPR012459">
    <property type="entry name" value="Rrp15"/>
</dbReference>
<organism evidence="3 4">
    <name type="scientific">Kingdonia uniflora</name>
    <dbReference type="NCBI Taxonomy" id="39325"/>
    <lineage>
        <taxon>Eukaryota</taxon>
        <taxon>Viridiplantae</taxon>
        <taxon>Streptophyta</taxon>
        <taxon>Embryophyta</taxon>
        <taxon>Tracheophyta</taxon>
        <taxon>Spermatophyta</taxon>
        <taxon>Magnoliopsida</taxon>
        <taxon>Ranunculales</taxon>
        <taxon>Circaeasteraceae</taxon>
        <taxon>Kingdonia</taxon>
    </lineage>
</organism>
<feature type="compositionally biased region" description="Basic and acidic residues" evidence="2">
    <location>
        <begin position="199"/>
        <end position="213"/>
    </location>
</feature>
<dbReference type="GO" id="GO:0030687">
    <property type="term" value="C:preribosome, large subunit precursor"/>
    <property type="evidence" value="ECO:0007669"/>
    <property type="project" value="TreeGrafter"/>
</dbReference>
<feature type="region of interest" description="Disordered" evidence="2">
    <location>
        <begin position="1"/>
        <end position="39"/>
    </location>
</feature>
<dbReference type="PANTHER" id="PTHR13245">
    <property type="entry name" value="RRP15-LIKE PROTEIN"/>
    <property type="match status" value="1"/>
</dbReference>
<dbReference type="AlphaFoldDB" id="A0A7J7LRG1"/>
<feature type="region of interest" description="Disordered" evidence="2">
    <location>
        <begin position="191"/>
        <end position="220"/>
    </location>
</feature>
<keyword evidence="4" id="KW-1185">Reference proteome</keyword>
<evidence type="ECO:0000313" key="3">
    <source>
        <dbReference type="EMBL" id="KAF6145140.1"/>
    </source>
</evidence>
<dbReference type="GO" id="GO:0000470">
    <property type="term" value="P:maturation of LSU-rRNA"/>
    <property type="evidence" value="ECO:0007669"/>
    <property type="project" value="TreeGrafter"/>
</dbReference>
<proteinExistence type="inferred from homology"/>
<dbReference type="PANTHER" id="PTHR13245:SF14">
    <property type="entry name" value="RRP15-LIKE PROTEIN"/>
    <property type="match status" value="1"/>
</dbReference>
<comment type="similarity">
    <text evidence="1">Belongs to the RRP15 family.</text>
</comment>
<dbReference type="GO" id="GO:0000460">
    <property type="term" value="P:maturation of 5.8S rRNA"/>
    <property type="evidence" value="ECO:0007669"/>
    <property type="project" value="TreeGrafter"/>
</dbReference>
<accession>A0A7J7LRG1</accession>